<dbReference type="Gene3D" id="3.90.1150.50">
    <property type="entry name" value="Transcription-repair-coupling factor, D7 domain"/>
    <property type="match status" value="1"/>
</dbReference>
<dbReference type="PANTHER" id="PTHR47964:SF1">
    <property type="entry name" value="ATP-DEPENDENT DNA HELICASE HOMOLOG RECG, CHLOROPLASTIC"/>
    <property type="match status" value="1"/>
</dbReference>
<dbReference type="EMBL" id="CP001739">
    <property type="protein sequence ID" value="ACZ06975.1"/>
    <property type="molecule type" value="Genomic_DNA"/>
</dbReference>
<dbReference type="InterPro" id="IPR036101">
    <property type="entry name" value="CarD-like/TRCF_RID_sf"/>
</dbReference>
<dbReference type="SUPFAM" id="SSF141259">
    <property type="entry name" value="CarD-like"/>
    <property type="match status" value="1"/>
</dbReference>
<evidence type="ECO:0000313" key="12">
    <source>
        <dbReference type="EMBL" id="ACZ06975.1"/>
    </source>
</evidence>
<evidence type="ECO:0000256" key="7">
    <source>
        <dbReference type="ARBA" id="ARBA00023125"/>
    </source>
</evidence>
<evidence type="ECO:0000256" key="1">
    <source>
        <dbReference type="ARBA" id="ARBA00022490"/>
    </source>
</evidence>
<dbReference type="GO" id="GO:0005524">
    <property type="term" value="F:ATP binding"/>
    <property type="evidence" value="ECO:0007669"/>
    <property type="project" value="UniProtKB-UniRule"/>
</dbReference>
<evidence type="ECO:0000259" key="11">
    <source>
        <dbReference type="PROSITE" id="PS51194"/>
    </source>
</evidence>
<dbReference type="Proteomes" id="UP000000845">
    <property type="component" value="Chromosome"/>
</dbReference>
<dbReference type="SUPFAM" id="SSF143517">
    <property type="entry name" value="TRCF domain-like"/>
    <property type="match status" value="1"/>
</dbReference>
<evidence type="ECO:0000256" key="9">
    <source>
        <dbReference type="HAMAP-Rule" id="MF_00969"/>
    </source>
</evidence>
<dbReference type="KEGG" id="str:Sterm_0090"/>
<dbReference type="HAMAP" id="MF_00969">
    <property type="entry name" value="TRCF"/>
    <property type="match status" value="1"/>
</dbReference>
<accession>D1AJR8</accession>
<evidence type="ECO:0000256" key="4">
    <source>
        <dbReference type="ARBA" id="ARBA00022801"/>
    </source>
</evidence>
<comment type="similarity">
    <text evidence="9">In the N-terminal section; belongs to the UvrB family.</text>
</comment>
<keyword evidence="1 9" id="KW-0963">Cytoplasm</keyword>
<dbReference type="Gene3D" id="3.40.50.300">
    <property type="entry name" value="P-loop containing nucleotide triphosphate hydrolases"/>
    <property type="match status" value="2"/>
</dbReference>
<dbReference type="PROSITE" id="PS51192">
    <property type="entry name" value="HELICASE_ATP_BIND_1"/>
    <property type="match status" value="1"/>
</dbReference>
<dbReference type="Pfam" id="PF00271">
    <property type="entry name" value="Helicase_C"/>
    <property type="match status" value="1"/>
</dbReference>
<feature type="domain" description="Helicase C-terminal" evidence="11">
    <location>
        <begin position="662"/>
        <end position="816"/>
    </location>
</feature>
<dbReference type="EC" id="3.6.4.-" evidence="9"/>
<dbReference type="Pfam" id="PF00270">
    <property type="entry name" value="DEAD"/>
    <property type="match status" value="1"/>
</dbReference>
<evidence type="ECO:0000256" key="8">
    <source>
        <dbReference type="ARBA" id="ARBA00023204"/>
    </source>
</evidence>
<reference evidence="13" key="1">
    <citation type="submission" date="2009-09" db="EMBL/GenBank/DDBJ databases">
        <title>The complete chromosome of Sebaldella termitidis ATCC 33386.</title>
        <authorList>
            <consortium name="US DOE Joint Genome Institute (JGI-PGF)"/>
            <person name="Lucas S."/>
            <person name="Copeland A."/>
            <person name="Lapidus A."/>
            <person name="Glavina del Rio T."/>
            <person name="Dalin E."/>
            <person name="Tice H."/>
            <person name="Bruce D."/>
            <person name="Goodwin L."/>
            <person name="Pitluck S."/>
            <person name="Kyrpides N."/>
            <person name="Mavromatis K."/>
            <person name="Ivanova N."/>
            <person name="Mikhailova N."/>
            <person name="Sims D."/>
            <person name="Meincke L."/>
            <person name="Brettin T."/>
            <person name="Detter J.C."/>
            <person name="Han C."/>
            <person name="Larimer F."/>
            <person name="Land M."/>
            <person name="Hauser L."/>
            <person name="Markowitz V."/>
            <person name="Cheng J.F."/>
            <person name="Hugenholtz P."/>
            <person name="Woyke T."/>
            <person name="Wu D."/>
            <person name="Eisen J.A."/>
        </authorList>
    </citation>
    <scope>NUCLEOTIDE SEQUENCE [LARGE SCALE GENOMIC DNA]</scope>
    <source>
        <strain evidence="13">ATCC 33386 / NCTC 11300</strain>
    </source>
</reference>
<dbReference type="PANTHER" id="PTHR47964">
    <property type="entry name" value="ATP-DEPENDENT DNA HELICASE HOMOLOG RECG, CHLOROPLASTIC"/>
    <property type="match status" value="1"/>
</dbReference>
<dbReference type="PROSITE" id="PS51194">
    <property type="entry name" value="HELICASE_CTER"/>
    <property type="match status" value="1"/>
</dbReference>
<proteinExistence type="inferred from homology"/>
<dbReference type="GO" id="GO:0005737">
    <property type="term" value="C:cytoplasm"/>
    <property type="evidence" value="ECO:0007669"/>
    <property type="project" value="UniProtKB-SubCell"/>
</dbReference>
<comment type="similarity">
    <text evidence="9">In the C-terminal section; belongs to the helicase family. RecG subfamily.</text>
</comment>
<dbReference type="GO" id="GO:0016787">
    <property type="term" value="F:hydrolase activity"/>
    <property type="evidence" value="ECO:0007669"/>
    <property type="project" value="UniProtKB-KW"/>
</dbReference>
<keyword evidence="13" id="KW-1185">Reference proteome</keyword>
<keyword evidence="6 9" id="KW-0067">ATP-binding</keyword>
<protein>
    <recommendedName>
        <fullName evidence="9">Transcription-repair-coupling factor</fullName>
        <shortName evidence="9">TRCF</shortName>
        <ecNumber evidence="9">3.6.4.-</ecNumber>
    </recommendedName>
</protein>
<evidence type="ECO:0000259" key="10">
    <source>
        <dbReference type="PROSITE" id="PS51192"/>
    </source>
</evidence>
<dbReference type="InterPro" id="IPR041471">
    <property type="entry name" value="UvrB_inter"/>
</dbReference>
<dbReference type="InterPro" id="IPR027417">
    <property type="entry name" value="P-loop_NTPase"/>
</dbReference>
<dbReference type="Pfam" id="PF17757">
    <property type="entry name" value="UvrB_inter"/>
    <property type="match status" value="1"/>
</dbReference>
<dbReference type="InterPro" id="IPR003711">
    <property type="entry name" value="CarD-like/TRCF_RID"/>
</dbReference>
<dbReference type="GO" id="GO:0006355">
    <property type="term" value="P:regulation of DNA-templated transcription"/>
    <property type="evidence" value="ECO:0007669"/>
    <property type="project" value="UniProtKB-UniRule"/>
</dbReference>
<evidence type="ECO:0000256" key="6">
    <source>
        <dbReference type="ARBA" id="ARBA00022840"/>
    </source>
</evidence>
<dbReference type="InterPro" id="IPR047112">
    <property type="entry name" value="RecG/Mfd"/>
</dbReference>
<dbReference type="Gene3D" id="3.30.2060.10">
    <property type="entry name" value="Penicillin-binding protein 1b domain"/>
    <property type="match status" value="1"/>
</dbReference>
<dbReference type="Pfam" id="PF02559">
    <property type="entry name" value="CarD_TRCF_RID"/>
    <property type="match status" value="1"/>
</dbReference>
<dbReference type="SMART" id="SM00487">
    <property type="entry name" value="DEXDc"/>
    <property type="match status" value="1"/>
</dbReference>
<gene>
    <name evidence="9" type="primary">mfd</name>
    <name evidence="12" type="ordered locus">Sterm_0090</name>
</gene>
<comment type="function">
    <text evidence="9">Couples transcription and DNA repair by recognizing RNA polymerase (RNAP) stalled at DNA lesions. Mediates ATP-dependent release of RNAP and its truncated transcript from the DNA, and recruitment of nucleotide excision repair machinery to the damaged site.</text>
</comment>
<dbReference type="InterPro" id="IPR004576">
    <property type="entry name" value="Mfd"/>
</dbReference>
<keyword evidence="4 9" id="KW-0378">Hydrolase</keyword>
<dbReference type="STRING" id="526218.Sterm_0090"/>
<dbReference type="RefSeq" id="WP_012859575.1">
    <property type="nucleotide sequence ID" value="NC_013517.1"/>
</dbReference>
<dbReference type="InterPro" id="IPR037235">
    <property type="entry name" value="TRCF-like_C_D7"/>
</dbReference>
<evidence type="ECO:0000256" key="3">
    <source>
        <dbReference type="ARBA" id="ARBA00022763"/>
    </source>
</evidence>
<dbReference type="InterPro" id="IPR001650">
    <property type="entry name" value="Helicase_C-like"/>
</dbReference>
<evidence type="ECO:0000256" key="2">
    <source>
        <dbReference type="ARBA" id="ARBA00022741"/>
    </source>
</evidence>
<dbReference type="GO" id="GO:0000716">
    <property type="term" value="P:transcription-coupled nucleotide-excision repair, DNA damage recognition"/>
    <property type="evidence" value="ECO:0007669"/>
    <property type="project" value="UniProtKB-UniRule"/>
</dbReference>
<dbReference type="InterPro" id="IPR014001">
    <property type="entry name" value="Helicase_ATP-bd"/>
</dbReference>
<organism evidence="12 13">
    <name type="scientific">Sebaldella termitidis (strain ATCC 33386 / NCTC 11300)</name>
    <dbReference type="NCBI Taxonomy" id="526218"/>
    <lineage>
        <taxon>Bacteria</taxon>
        <taxon>Fusobacteriati</taxon>
        <taxon>Fusobacteriota</taxon>
        <taxon>Fusobacteriia</taxon>
        <taxon>Fusobacteriales</taxon>
        <taxon>Leptotrichiaceae</taxon>
        <taxon>Sebaldella</taxon>
    </lineage>
</organism>
<keyword evidence="8 9" id="KW-0234">DNA repair</keyword>
<dbReference type="GO" id="GO:0003684">
    <property type="term" value="F:damaged DNA binding"/>
    <property type="evidence" value="ECO:0007669"/>
    <property type="project" value="InterPro"/>
</dbReference>
<keyword evidence="5 12" id="KW-0347">Helicase</keyword>
<keyword evidence="2 9" id="KW-0547">Nucleotide-binding</keyword>
<comment type="subcellular location">
    <subcellularLocation>
        <location evidence="9">Cytoplasm</location>
    </subcellularLocation>
</comment>
<evidence type="ECO:0000313" key="13">
    <source>
        <dbReference type="Proteomes" id="UP000000845"/>
    </source>
</evidence>
<dbReference type="SUPFAM" id="SSF52540">
    <property type="entry name" value="P-loop containing nucleoside triphosphate hydrolases"/>
    <property type="match status" value="3"/>
</dbReference>
<dbReference type="HOGENOM" id="CLU_005122_1_4_0"/>
<dbReference type="Gene3D" id="2.40.10.170">
    <property type="match status" value="1"/>
</dbReference>
<dbReference type="GO" id="GO:0003678">
    <property type="term" value="F:DNA helicase activity"/>
    <property type="evidence" value="ECO:0007669"/>
    <property type="project" value="TreeGrafter"/>
</dbReference>
<dbReference type="SMART" id="SM01058">
    <property type="entry name" value="CarD_TRCF"/>
    <property type="match status" value="1"/>
</dbReference>
<keyword evidence="3 9" id="KW-0227">DNA damage</keyword>
<keyword evidence="7 9" id="KW-0238">DNA-binding</keyword>
<name>D1AJR8_SEBTE</name>
<reference evidence="12 13" key="2">
    <citation type="journal article" date="2010" name="Stand. Genomic Sci.">
        <title>Complete genome sequence of Sebaldella termitidis type strain (NCTC 11300).</title>
        <authorList>
            <person name="Harmon-Smith M."/>
            <person name="Celia L."/>
            <person name="Chertkov O."/>
            <person name="Lapidus A."/>
            <person name="Copeland A."/>
            <person name="Glavina Del Rio T."/>
            <person name="Nolan M."/>
            <person name="Lucas S."/>
            <person name="Tice H."/>
            <person name="Cheng J.F."/>
            <person name="Han C."/>
            <person name="Detter J.C."/>
            <person name="Bruce D."/>
            <person name="Goodwin L."/>
            <person name="Pitluck S."/>
            <person name="Pati A."/>
            <person name="Liolios K."/>
            <person name="Ivanova N."/>
            <person name="Mavromatis K."/>
            <person name="Mikhailova N."/>
            <person name="Chen A."/>
            <person name="Palaniappan K."/>
            <person name="Land M."/>
            <person name="Hauser L."/>
            <person name="Chang Y.J."/>
            <person name="Jeffries C.D."/>
            <person name="Brettin T."/>
            <person name="Goker M."/>
            <person name="Beck B."/>
            <person name="Bristow J."/>
            <person name="Eisen J.A."/>
            <person name="Markowitz V."/>
            <person name="Hugenholtz P."/>
            <person name="Kyrpides N.C."/>
            <person name="Klenk H.P."/>
            <person name="Chen F."/>
        </authorList>
    </citation>
    <scope>NUCLEOTIDE SEQUENCE [LARGE SCALE GENOMIC DNA]</scope>
    <source>
        <strain evidence="13">ATCC 33386 / NCTC 11300</strain>
    </source>
</reference>
<dbReference type="AlphaFoldDB" id="D1AJR8"/>
<dbReference type="SMART" id="SM00982">
    <property type="entry name" value="TRCF"/>
    <property type="match status" value="1"/>
</dbReference>
<dbReference type="InterPro" id="IPR011545">
    <property type="entry name" value="DEAD/DEAH_box_helicase_dom"/>
</dbReference>
<evidence type="ECO:0000256" key="5">
    <source>
        <dbReference type="ARBA" id="ARBA00022806"/>
    </source>
</evidence>
<feature type="domain" description="Helicase ATP-binding" evidence="10">
    <location>
        <begin position="481"/>
        <end position="642"/>
    </location>
</feature>
<sequence length="984" mass="115485">MKDLDIELNKNKLYRGSIPSFLSDGKNKKIIYISTSNRNLENYHYSLDKDYKGNLNLFENISSNAEDMVGININLLNILKNDKEYLMLVNLQIALSSFFEDIRKEEFQVGKTYSIKEISDFLTENNYDYNYMLEKKGEWSKRGDIVDIFPPSYENPVRMEFFDDELESIRFFDIDTQKSISKTDRIEIYSNIPQEGRFEFIELLDEIKAEDVLVYLENDELIEYKIEEYILLNRDNEDQIRKRYTNLLEKGEIINLMNFSHEQLKTFQDKDKLIKLSEKADVEIHTLNTKKLKEVYKGTKIKVVEEELLEGYIADGKFVLTERELDGVVVQKKVNTKKQIKYKDLNQIREDDYVIHEQYGVGKYKGIEQMNNRDYLKIKYADEDILFIPIEHLDRLEKYISYGEEPKVYKLGTKGFKYKKKKLEEEIRAFAEELVKIQAIRASNQGFVYSKDTVWQEEFEEEFPFVETEDQKRAIEDVKNDMESDKIMDRVICGDVGYGKTEVAMRAAFKAIVDGKQVALLTPTTILAEQHYERFKQRFSKYPMTIENLSRLSDTKKVREILHKLETGVLDMVIGTHRILSEDVKFKNLNLLIIDEEQKFGVKSKEKLKKKREKIDILTLTATPIPRTLNLTLLGIRDISVIETPPVNRVPIETIIEEQGLDIKRAVLKELARDGQIFYIYNNVKFMEDKMKELKSQLPEFVKIDYIHGQLPPKLIKERIKKFENGEYDILMATTIIENGIDISNVNTIFIENFDKLGLSQVYQLRGRVGRSNRQSYCYLIKSLISTKKSKKREETFDNIEDATASGMQLSLEDLKIRGAGEILGEKQHGTIETFGYDLYVKMLRKEIEIQKGTYVEAAPDVNIELKDKGFIPDSYIEADEKLNIYKRFIMLNNEKDLAGLLDEVKDRFGKFPEDFERFVDYMRLKIFAQNNNIKKLREKDNMIEIEFSKNISQEHINVLLLEDSKLNRKTLKINKNKLLKKIT</sequence>
<dbReference type="SMART" id="SM00490">
    <property type="entry name" value="HELICc"/>
    <property type="match status" value="1"/>
</dbReference>
<dbReference type="eggNOG" id="COG1197">
    <property type="taxonomic scope" value="Bacteria"/>
</dbReference>
<dbReference type="Pfam" id="PF03461">
    <property type="entry name" value="TRCF"/>
    <property type="match status" value="1"/>
</dbReference>
<dbReference type="InterPro" id="IPR005118">
    <property type="entry name" value="TRCF_C"/>
</dbReference>